<comment type="similarity">
    <text evidence="2">Belongs to the ITIH family.</text>
</comment>
<keyword evidence="13" id="KW-1185">Reference proteome</keyword>
<evidence type="ECO:0000256" key="2">
    <source>
        <dbReference type="ARBA" id="ARBA00010158"/>
    </source>
</evidence>
<evidence type="ECO:0000256" key="8">
    <source>
        <dbReference type="SAM" id="MobiDB-lite"/>
    </source>
</evidence>
<evidence type="ECO:0000256" key="5">
    <source>
        <dbReference type="ARBA" id="ARBA00022729"/>
    </source>
</evidence>
<feature type="region of interest" description="Disordered" evidence="8">
    <location>
        <begin position="614"/>
        <end position="633"/>
    </location>
</feature>
<accession>A0A9D3LYG7</accession>
<name>A0A9D3LYG7_ANGAN</name>
<dbReference type="InterPro" id="IPR050934">
    <property type="entry name" value="ITIH"/>
</dbReference>
<reference evidence="12" key="1">
    <citation type="submission" date="2021-01" db="EMBL/GenBank/DDBJ databases">
        <title>A chromosome-scale assembly of European eel, Anguilla anguilla.</title>
        <authorList>
            <person name="Henkel C."/>
            <person name="Jong-Raadsen S.A."/>
            <person name="Dufour S."/>
            <person name="Weltzien F.-A."/>
            <person name="Palstra A.P."/>
            <person name="Pelster B."/>
            <person name="Spaink H.P."/>
            <person name="Van Den Thillart G.E."/>
            <person name="Jansen H."/>
            <person name="Zahm M."/>
            <person name="Klopp C."/>
            <person name="Cedric C."/>
            <person name="Louis A."/>
            <person name="Berthelot C."/>
            <person name="Parey E."/>
            <person name="Roest Crollius H."/>
            <person name="Montfort J."/>
            <person name="Robinson-Rechavi M."/>
            <person name="Bucao C."/>
            <person name="Bouchez O."/>
            <person name="Gislard M."/>
            <person name="Lluch J."/>
            <person name="Milhes M."/>
            <person name="Lampietro C."/>
            <person name="Lopez Roques C."/>
            <person name="Donnadieu C."/>
            <person name="Braasch I."/>
            <person name="Desvignes T."/>
            <person name="Postlethwait J."/>
            <person name="Bobe J."/>
            <person name="Guiguen Y."/>
            <person name="Dirks R."/>
        </authorList>
    </citation>
    <scope>NUCLEOTIDE SEQUENCE</scope>
    <source>
        <strain evidence="12">Tag_6206</strain>
        <tissue evidence="12">Liver</tissue>
    </source>
</reference>
<dbReference type="SUPFAM" id="SSF53300">
    <property type="entry name" value="vWA-like"/>
    <property type="match status" value="1"/>
</dbReference>
<evidence type="ECO:0008006" key="14">
    <source>
        <dbReference type="Google" id="ProtNLM"/>
    </source>
</evidence>
<gene>
    <name evidence="12" type="ORF">ANANG_G00224100</name>
</gene>
<evidence type="ECO:0000256" key="4">
    <source>
        <dbReference type="ARBA" id="ARBA00022690"/>
    </source>
</evidence>
<feature type="chain" id="PRO_5038428060" description="Inter-alpha-trypsin inhibitor heavy chain H3-like" evidence="9">
    <location>
        <begin position="21"/>
        <end position="915"/>
    </location>
</feature>
<dbReference type="InterPro" id="IPR013694">
    <property type="entry name" value="VIT"/>
</dbReference>
<feature type="domain" description="VWFA" evidence="10">
    <location>
        <begin position="272"/>
        <end position="454"/>
    </location>
</feature>
<evidence type="ECO:0000256" key="3">
    <source>
        <dbReference type="ARBA" id="ARBA00022525"/>
    </source>
</evidence>
<keyword evidence="7" id="KW-0325">Glycoprotein</keyword>
<dbReference type="SMART" id="SM00327">
    <property type="entry name" value="VWA"/>
    <property type="match status" value="1"/>
</dbReference>
<dbReference type="PROSITE" id="PS50234">
    <property type="entry name" value="VWFA"/>
    <property type="match status" value="1"/>
</dbReference>
<protein>
    <recommendedName>
        <fullName evidence="14">Inter-alpha-trypsin inhibitor heavy chain H3-like</fullName>
    </recommendedName>
</protein>
<evidence type="ECO:0000259" key="10">
    <source>
        <dbReference type="PROSITE" id="PS50234"/>
    </source>
</evidence>
<comment type="subcellular location">
    <subcellularLocation>
        <location evidence="1">Secreted</location>
    </subcellularLocation>
</comment>
<comment type="caution">
    <text evidence="12">The sequence shown here is derived from an EMBL/GenBank/DDBJ whole genome shotgun (WGS) entry which is preliminary data.</text>
</comment>
<dbReference type="Pfam" id="PF00092">
    <property type="entry name" value="VWA"/>
    <property type="match status" value="1"/>
</dbReference>
<evidence type="ECO:0000256" key="1">
    <source>
        <dbReference type="ARBA" id="ARBA00004613"/>
    </source>
</evidence>
<dbReference type="EMBL" id="JAFIRN010000012">
    <property type="protein sequence ID" value="KAG5838477.1"/>
    <property type="molecule type" value="Genomic_DNA"/>
</dbReference>
<dbReference type="GO" id="GO:0004867">
    <property type="term" value="F:serine-type endopeptidase inhibitor activity"/>
    <property type="evidence" value="ECO:0007669"/>
    <property type="project" value="UniProtKB-KW"/>
</dbReference>
<dbReference type="InterPro" id="IPR036465">
    <property type="entry name" value="vWFA_dom_sf"/>
</dbReference>
<dbReference type="GO" id="GO:0005576">
    <property type="term" value="C:extracellular region"/>
    <property type="evidence" value="ECO:0007669"/>
    <property type="project" value="UniProtKB-SubCell"/>
</dbReference>
<dbReference type="PANTHER" id="PTHR10338:SF119">
    <property type="entry name" value="INTER-ALPHA-TRYPSIN INHIBITOR HEAVY CHAIN H4"/>
    <property type="match status" value="1"/>
</dbReference>
<evidence type="ECO:0000313" key="12">
    <source>
        <dbReference type="EMBL" id="KAG5838477.1"/>
    </source>
</evidence>
<evidence type="ECO:0000256" key="7">
    <source>
        <dbReference type="ARBA" id="ARBA00023180"/>
    </source>
</evidence>
<keyword evidence="4" id="KW-0646">Protease inhibitor</keyword>
<organism evidence="12 13">
    <name type="scientific">Anguilla anguilla</name>
    <name type="common">European freshwater eel</name>
    <name type="synonym">Muraena anguilla</name>
    <dbReference type="NCBI Taxonomy" id="7936"/>
    <lineage>
        <taxon>Eukaryota</taxon>
        <taxon>Metazoa</taxon>
        <taxon>Chordata</taxon>
        <taxon>Craniata</taxon>
        <taxon>Vertebrata</taxon>
        <taxon>Euteleostomi</taxon>
        <taxon>Actinopterygii</taxon>
        <taxon>Neopterygii</taxon>
        <taxon>Teleostei</taxon>
        <taxon>Anguilliformes</taxon>
        <taxon>Anguillidae</taxon>
        <taxon>Anguilla</taxon>
    </lineage>
</organism>
<evidence type="ECO:0000256" key="9">
    <source>
        <dbReference type="SAM" id="SignalP"/>
    </source>
</evidence>
<dbReference type="InterPro" id="IPR002035">
    <property type="entry name" value="VWF_A"/>
</dbReference>
<dbReference type="PANTHER" id="PTHR10338">
    <property type="entry name" value="INTER-ALPHA-TRYPSIN INHIBITOR HEAVY CHAIN FAMILY MEMBER"/>
    <property type="match status" value="1"/>
</dbReference>
<dbReference type="Pfam" id="PF08487">
    <property type="entry name" value="VIT"/>
    <property type="match status" value="1"/>
</dbReference>
<keyword evidence="3" id="KW-0964">Secreted</keyword>
<dbReference type="Proteomes" id="UP001044222">
    <property type="component" value="Chromosome 12"/>
</dbReference>
<evidence type="ECO:0000256" key="6">
    <source>
        <dbReference type="ARBA" id="ARBA00022900"/>
    </source>
</evidence>
<dbReference type="SMART" id="SM00609">
    <property type="entry name" value="VIT"/>
    <property type="match status" value="1"/>
</dbReference>
<proteinExistence type="inferred from homology"/>
<feature type="domain" description="VIT" evidence="11">
    <location>
        <begin position="18"/>
        <end position="147"/>
    </location>
</feature>
<dbReference type="Gene3D" id="3.40.50.410">
    <property type="entry name" value="von Willebrand factor, type A domain"/>
    <property type="match status" value="1"/>
</dbReference>
<feature type="signal peptide" evidence="9">
    <location>
        <begin position="1"/>
        <end position="20"/>
    </location>
</feature>
<evidence type="ECO:0000259" key="11">
    <source>
        <dbReference type="PROSITE" id="PS51468"/>
    </source>
</evidence>
<dbReference type="AlphaFoldDB" id="A0A9D3LYG7"/>
<evidence type="ECO:0000313" key="13">
    <source>
        <dbReference type="Proteomes" id="UP001044222"/>
    </source>
</evidence>
<dbReference type="FunFam" id="3.40.50.410:FF:000013">
    <property type="entry name" value="inter-alpha-trypsin inhibitor heavy chain H2"/>
    <property type="match status" value="1"/>
</dbReference>
<dbReference type="PROSITE" id="PS51468">
    <property type="entry name" value="VIT"/>
    <property type="match status" value="1"/>
</dbReference>
<keyword evidence="6" id="KW-0722">Serine protease inhibitor</keyword>
<sequence length="915" mass="102560">MGPVVQGVLLFSLLLRSSSSRLVRREITDNDLDIYSFHIKSVVSSRYAVTVITSRVANRASEPREVNFHVELPKYAFISKFNMTIDGKSYSGVVKKKEEAQQQYSQAVSRGESAGLVSAVGRTLEEFKTSVTVAAHSKVTFELTYEELLKRRLGKYELRIKAQPTQVVKDFKIDVHIIERQGIRFLETQGGLASNDLASAVSTNVTDKEALVHFSPSHEQQQCPHCKDMGLSGELIVVYDVNRPKSQGELQVVNGYFVHYFAPSSLSRFPKNVVFIIDQSGSMRGTKIQQTREAMLKILDDLHKEDHFGLITFDGEVTYWKDNLVPVNSDYLALARIFVENIKSRGSTDINEAVLKGVQMLSIFDESHPQEESTSILILLTDGDPTSGVTNLNEIQNNVREAIRKRYTLYCLGFGFDVDYKFLEKISLQNNGLARRIYEDSDAALQLQGFYEEVATPLLLDVQMHYTGVSNVTYTSFGQYYDGSEIVVAGQINHNDLETFTAEVKAKTKGNDSIFHEVFTKSERDASKALDHYIFETYIQRLWAYLSVQQLLERLVLLTEEQQTAVNEQILARSLDYSFVTPLTSMVVTKPEGEDPHVAHKPKEEKPLERAFLSSKTAGRRTSSRLRISSRPLPTGPRDYGMPLLLQSHPSIHGNHGKSRSHPVMQEADLHIARVIAAEPVQTSGYQRIAESVTAAEPVQTSVLLKVLLPAQDQNTSICFKIEVHKDVLPKDPVFKLLHDPATGISINGEMLKRGHFRKIGVNYRDECHIKANTTGIMVTKEGKENFIFWTDTATSHHCDGVTISLQNEVLNVAVGDISVNILLHKNGRNRFLWPDVRRQAPIPGAKGLLGQSPVSYVLKEASPLVRLEMLGKEVQGTRDITVDYRTHVKPTVDCWLVPFSAVVPEPLSEILGSL</sequence>
<keyword evidence="5 9" id="KW-0732">Signal</keyword>